<feature type="domain" description="HTH tetR-type" evidence="3">
    <location>
        <begin position="8"/>
        <end position="68"/>
    </location>
</feature>
<dbReference type="OrthoDB" id="9787680at2"/>
<dbReference type="AlphaFoldDB" id="A0A3S4YQ13"/>
<reference evidence="5 7" key="2">
    <citation type="submission" date="2018-12" db="EMBL/GenBank/DDBJ databases">
        <authorList>
            <consortium name="Pathogen Informatics"/>
        </authorList>
    </citation>
    <scope>NUCLEOTIDE SEQUENCE [LARGE SCALE GENOMIC DNA]</scope>
    <source>
        <strain evidence="5 7">NCTC13489</strain>
    </source>
</reference>
<evidence type="ECO:0000259" key="3">
    <source>
        <dbReference type="PROSITE" id="PS50977"/>
    </source>
</evidence>
<keyword evidence="6" id="KW-1185">Reference proteome</keyword>
<dbReference type="Proteomes" id="UP000270036">
    <property type="component" value="Chromosome"/>
</dbReference>
<dbReference type="PANTHER" id="PTHR43479">
    <property type="entry name" value="ACREF/ENVCD OPERON REPRESSOR-RELATED"/>
    <property type="match status" value="1"/>
</dbReference>
<evidence type="ECO:0000256" key="1">
    <source>
        <dbReference type="ARBA" id="ARBA00023125"/>
    </source>
</evidence>
<evidence type="ECO:0000313" key="4">
    <source>
        <dbReference type="EMBL" id="KEY19866.1"/>
    </source>
</evidence>
<dbReference type="EMBL" id="LR134441">
    <property type="protein sequence ID" value="VEH96264.1"/>
    <property type="molecule type" value="Genomic_DNA"/>
</dbReference>
<evidence type="ECO:0000256" key="2">
    <source>
        <dbReference type="PROSITE-ProRule" id="PRU00335"/>
    </source>
</evidence>
<keyword evidence="1 2" id="KW-0238">DNA-binding</keyword>
<dbReference type="Proteomes" id="UP000028349">
    <property type="component" value="Unassembled WGS sequence"/>
</dbReference>
<dbReference type="Pfam" id="PF22604">
    <property type="entry name" value="TetR_HI_0893_C"/>
    <property type="match status" value="1"/>
</dbReference>
<evidence type="ECO:0000313" key="5">
    <source>
        <dbReference type="EMBL" id="VEH96264.1"/>
    </source>
</evidence>
<evidence type="ECO:0000313" key="7">
    <source>
        <dbReference type="Proteomes" id="UP000270036"/>
    </source>
</evidence>
<dbReference type="EMBL" id="JPEP01000001">
    <property type="protein sequence ID" value="KEY19866.1"/>
    <property type="molecule type" value="Genomic_DNA"/>
</dbReference>
<name>A0A3S4YQ13_9FLAO</name>
<reference evidence="4 6" key="1">
    <citation type="submission" date="2014-07" db="EMBL/GenBank/DDBJ databases">
        <authorList>
            <person name="Pisani N.G."/>
            <person name="Newman J.D."/>
        </authorList>
    </citation>
    <scope>NUCLEOTIDE SEQUENCE [LARGE SCALE GENOMIC DNA]</scope>
    <source>
        <strain evidence="4 6">LMG 24720</strain>
    </source>
</reference>
<feature type="DNA-binding region" description="H-T-H motif" evidence="2">
    <location>
        <begin position="31"/>
        <end position="50"/>
    </location>
</feature>
<dbReference type="Gene3D" id="1.10.357.10">
    <property type="entry name" value="Tetracycline Repressor, domain 2"/>
    <property type="match status" value="1"/>
</dbReference>
<protein>
    <submittedName>
        <fullName evidence="5">HTH-type transcriptional repressor Bm3R1</fullName>
    </submittedName>
    <submittedName>
        <fullName evidence="4">Transcriptional regulator</fullName>
    </submittedName>
</protein>
<evidence type="ECO:0000313" key="6">
    <source>
        <dbReference type="Proteomes" id="UP000028349"/>
    </source>
</evidence>
<dbReference type="InterPro" id="IPR050624">
    <property type="entry name" value="HTH-type_Tx_Regulator"/>
</dbReference>
<dbReference type="PANTHER" id="PTHR43479:SF11">
    <property type="entry name" value="ACREF_ENVCD OPERON REPRESSOR-RELATED"/>
    <property type="match status" value="1"/>
</dbReference>
<dbReference type="SUPFAM" id="SSF46689">
    <property type="entry name" value="Homeodomain-like"/>
    <property type="match status" value="1"/>
</dbReference>
<dbReference type="KEGG" id="cant:NCTC13489_00394"/>
<dbReference type="PRINTS" id="PR00455">
    <property type="entry name" value="HTHTETR"/>
</dbReference>
<dbReference type="InterPro" id="IPR009057">
    <property type="entry name" value="Homeodomain-like_sf"/>
</dbReference>
<dbReference type="InterPro" id="IPR054422">
    <property type="entry name" value="TetR-like_HI_0893_C"/>
</dbReference>
<organism evidence="5 7">
    <name type="scientific">Kaistella antarctica</name>
    <dbReference type="NCBI Taxonomy" id="266748"/>
    <lineage>
        <taxon>Bacteria</taxon>
        <taxon>Pseudomonadati</taxon>
        <taxon>Bacteroidota</taxon>
        <taxon>Flavobacteriia</taxon>
        <taxon>Flavobacteriales</taxon>
        <taxon>Weeksellaceae</taxon>
        <taxon>Chryseobacterium group</taxon>
        <taxon>Kaistella</taxon>
    </lineage>
</organism>
<dbReference type="GO" id="GO:0003677">
    <property type="term" value="F:DNA binding"/>
    <property type="evidence" value="ECO:0007669"/>
    <property type="project" value="UniProtKB-UniRule"/>
</dbReference>
<dbReference type="InterPro" id="IPR001647">
    <property type="entry name" value="HTH_TetR"/>
</dbReference>
<dbReference type="STRING" id="266748.HY04_01160"/>
<accession>A0A3S4YQ13</accession>
<dbReference type="RefSeq" id="WP_034716323.1">
    <property type="nucleotide sequence ID" value="NZ_FOIX01000002.1"/>
</dbReference>
<proteinExistence type="predicted"/>
<dbReference type="PROSITE" id="PS50977">
    <property type="entry name" value="HTH_TETR_2"/>
    <property type="match status" value="1"/>
</dbReference>
<dbReference type="Pfam" id="PF00440">
    <property type="entry name" value="TetR_N"/>
    <property type="match status" value="1"/>
</dbReference>
<gene>
    <name evidence="5" type="primary">bm3R1</name>
    <name evidence="4" type="ORF">HY04_01160</name>
    <name evidence="5" type="ORF">NCTC13489_00394</name>
</gene>
<sequence length="192" mass="22211">MIKKEKITDKKSALLQATLTLVNNHGFHNTPMSKIAKLAGVSPATIYLYFENKQDLINTLYLEVKESFSVCAFEGYHEEMSVKKGFELIWFNIANYKLNQINEATFLSQCDNSPMIDEAIRIEGLKHLQPLLNLWEKGKKEGIIKPLSDYILYAFTIYPLSFLLEMQDRDIYTLNENVKTKTFQAAWDAIRM</sequence>